<sequence>MKIGFTVMTEFLKYEQIYTLLKLIETAKAKGHTVVGIFFFGTGVLNIQKNIILGKTTRNIPLALEALKDVPMWACQTWADNYAVYPDNIIDGAEIAGLGELSNMTKEADKLITFGAHA</sequence>
<reference evidence="1" key="1">
    <citation type="submission" date="2022-09" db="EMBL/GenBank/DDBJ databases">
        <title>Actin cytoskeleton and complex cell architecture in an #Asgard archaeon.</title>
        <authorList>
            <person name="Ponce Toledo R.I."/>
            <person name="Schleper C."/>
            <person name="Rodrigues Oliveira T."/>
            <person name="Wollweber F."/>
            <person name="Xu J."/>
            <person name="Rittmann S."/>
            <person name="Klingl A."/>
            <person name="Pilhofer M."/>
        </authorList>
    </citation>
    <scope>NUCLEOTIDE SEQUENCE</scope>
    <source>
        <strain evidence="1">B-35</strain>
    </source>
</reference>
<protein>
    <recommendedName>
        <fullName evidence="3">DsrE family protein</fullName>
    </recommendedName>
</protein>
<dbReference type="PANTHER" id="PTHR34874">
    <property type="entry name" value="PROTEIN YCHN"/>
    <property type="match status" value="1"/>
</dbReference>
<dbReference type="PANTHER" id="PTHR34874:SF1">
    <property type="entry name" value="PROTEIN YCHN"/>
    <property type="match status" value="1"/>
</dbReference>
<dbReference type="Pfam" id="PF02635">
    <property type="entry name" value="DsrE"/>
    <property type="match status" value="1"/>
</dbReference>
<dbReference type="InterPro" id="IPR003787">
    <property type="entry name" value="Sulphur_relay_DsrE/F-like"/>
</dbReference>
<evidence type="ECO:0000313" key="1">
    <source>
        <dbReference type="EMBL" id="UYP45725.1"/>
    </source>
</evidence>
<dbReference type="Proteomes" id="UP001208689">
    <property type="component" value="Chromosome"/>
</dbReference>
<dbReference type="EMBL" id="CP104013">
    <property type="protein sequence ID" value="UYP45725.1"/>
    <property type="molecule type" value="Genomic_DNA"/>
</dbReference>
<dbReference type="SUPFAM" id="SSF75169">
    <property type="entry name" value="DsrEFH-like"/>
    <property type="match status" value="1"/>
</dbReference>
<gene>
    <name evidence="1" type="ORF">NEF87_002010</name>
</gene>
<evidence type="ECO:0008006" key="3">
    <source>
        <dbReference type="Google" id="ProtNLM"/>
    </source>
</evidence>
<dbReference type="InterPro" id="IPR027396">
    <property type="entry name" value="DsrEFH-like"/>
</dbReference>
<name>A0ABY6HQN2_9ARCH</name>
<evidence type="ECO:0000313" key="2">
    <source>
        <dbReference type="Proteomes" id="UP001208689"/>
    </source>
</evidence>
<proteinExistence type="predicted"/>
<dbReference type="Gene3D" id="3.40.1260.10">
    <property type="entry name" value="DsrEFH-like"/>
    <property type="match status" value="1"/>
</dbReference>
<keyword evidence="2" id="KW-1185">Reference proteome</keyword>
<organism evidence="1 2">
    <name type="scientific">Candidatus Lokiarchaeum ossiferum</name>
    <dbReference type="NCBI Taxonomy" id="2951803"/>
    <lineage>
        <taxon>Archaea</taxon>
        <taxon>Promethearchaeati</taxon>
        <taxon>Promethearchaeota</taxon>
        <taxon>Promethearchaeia</taxon>
        <taxon>Promethearchaeales</taxon>
        <taxon>Promethearchaeaceae</taxon>
        <taxon>Candidatus Lokiarchaeum</taxon>
    </lineage>
</organism>
<accession>A0ABY6HQN2</accession>